<comment type="caution">
    <text evidence="2">The sequence shown here is derived from an EMBL/GenBank/DDBJ whole genome shotgun (WGS) entry which is preliminary data.</text>
</comment>
<feature type="transmembrane region" description="Helical" evidence="1">
    <location>
        <begin position="50"/>
        <end position="69"/>
    </location>
</feature>
<dbReference type="EMBL" id="JAVIJC010000029">
    <property type="protein sequence ID" value="MDX8494659.1"/>
    <property type="molecule type" value="Genomic_DNA"/>
</dbReference>
<organism evidence="2 3">
    <name type="scientific">Mesorhizobium captivum</name>
    <dbReference type="NCBI Taxonomy" id="3072319"/>
    <lineage>
        <taxon>Bacteria</taxon>
        <taxon>Pseudomonadati</taxon>
        <taxon>Pseudomonadota</taxon>
        <taxon>Alphaproteobacteria</taxon>
        <taxon>Hyphomicrobiales</taxon>
        <taxon>Phyllobacteriaceae</taxon>
        <taxon>Mesorhizobium</taxon>
    </lineage>
</organism>
<accession>A0ABU4Z5Y5</accession>
<feature type="transmembrane region" description="Helical" evidence="1">
    <location>
        <begin position="75"/>
        <end position="96"/>
    </location>
</feature>
<evidence type="ECO:0000313" key="2">
    <source>
        <dbReference type="EMBL" id="MDX8494659.1"/>
    </source>
</evidence>
<dbReference type="Proteomes" id="UP001271249">
    <property type="component" value="Unassembled WGS sequence"/>
</dbReference>
<evidence type="ECO:0000313" key="3">
    <source>
        <dbReference type="Proteomes" id="UP001271249"/>
    </source>
</evidence>
<keyword evidence="1" id="KW-1133">Transmembrane helix</keyword>
<proteinExistence type="predicted"/>
<keyword evidence="1" id="KW-0812">Transmembrane</keyword>
<name>A0ABU4Z5Y5_9HYPH</name>
<evidence type="ECO:0008006" key="4">
    <source>
        <dbReference type="Google" id="ProtNLM"/>
    </source>
</evidence>
<evidence type="ECO:0000256" key="1">
    <source>
        <dbReference type="SAM" id="Phobius"/>
    </source>
</evidence>
<feature type="transmembrane region" description="Helical" evidence="1">
    <location>
        <begin position="151"/>
        <end position="171"/>
    </location>
</feature>
<dbReference type="RefSeq" id="WP_320228476.1">
    <property type="nucleotide sequence ID" value="NZ_JAVIJB010000001.1"/>
</dbReference>
<reference evidence="2 3" key="1">
    <citation type="submission" date="2023-08" db="EMBL/GenBank/DDBJ databases">
        <title>Implementing the SeqCode for naming new Mesorhizobium species isolated from Vachellia karroo root nodules.</title>
        <authorList>
            <person name="Van Lill M."/>
        </authorList>
    </citation>
    <scope>NUCLEOTIDE SEQUENCE [LARGE SCALE GENOMIC DNA]</scope>
    <source>
        <strain evidence="2 3">VK22B</strain>
    </source>
</reference>
<protein>
    <recommendedName>
        <fullName evidence="4">Integral membrane protein</fullName>
    </recommendedName>
</protein>
<gene>
    <name evidence="2" type="ORF">RFN29_24105</name>
</gene>
<sequence length="173" mass="19125">MAKRSSAGETDRTVASDLADDDPRLAFIYQEAVRGLTHQQTVVENMNTRAGSLIFATAFANSLLGGAALSNGLGLWDWTAVALLFGIGGLIVFMLWPYHQYAFRFDPEELLNQYVDGDRLATMSAMHRALALRIKADMAGNWRIIQRLRMALQIALLFLLLDILAWLLAIAGV</sequence>
<keyword evidence="1" id="KW-0472">Membrane</keyword>
<keyword evidence="3" id="KW-1185">Reference proteome</keyword>